<comment type="caution">
    <text evidence="1">The sequence shown here is derived from an EMBL/GenBank/DDBJ whole genome shotgun (WGS) entry which is preliminary data.</text>
</comment>
<organism evidence="1">
    <name type="scientific">marine sediment metagenome</name>
    <dbReference type="NCBI Taxonomy" id="412755"/>
    <lineage>
        <taxon>unclassified sequences</taxon>
        <taxon>metagenomes</taxon>
        <taxon>ecological metagenomes</taxon>
    </lineage>
</organism>
<dbReference type="EMBL" id="BARW01000442">
    <property type="protein sequence ID" value="GAI64573.1"/>
    <property type="molecule type" value="Genomic_DNA"/>
</dbReference>
<proteinExistence type="predicted"/>
<sequence length="101" mass="11800">MSQIPMDIRKARILGIIARDFTVKKDIQLTVKERLGLSYSTIQRLMKQYLADGSLDLKARHYSVTTEGQIWLSKRQKTPEMLFRDSKLRDIIDKLPTPHQD</sequence>
<reference evidence="1" key="1">
    <citation type="journal article" date="2014" name="Front. Microbiol.">
        <title>High frequency of phylogenetically diverse reductive dehalogenase-homologous genes in deep subseafloor sedimentary metagenomes.</title>
        <authorList>
            <person name="Kawai M."/>
            <person name="Futagami T."/>
            <person name="Toyoda A."/>
            <person name="Takaki Y."/>
            <person name="Nishi S."/>
            <person name="Hori S."/>
            <person name="Arai W."/>
            <person name="Tsubouchi T."/>
            <person name="Morono Y."/>
            <person name="Uchiyama I."/>
            <person name="Ito T."/>
            <person name="Fujiyama A."/>
            <person name="Inagaki F."/>
            <person name="Takami H."/>
        </authorList>
    </citation>
    <scope>NUCLEOTIDE SEQUENCE</scope>
    <source>
        <strain evidence="1">Expedition CK06-06</strain>
    </source>
</reference>
<gene>
    <name evidence="1" type="ORF">S12H4_01978</name>
</gene>
<dbReference type="AlphaFoldDB" id="X1Q8N2"/>
<name>X1Q8N2_9ZZZZ</name>
<accession>X1Q8N2</accession>
<protein>
    <submittedName>
        <fullName evidence="1">Uncharacterized protein</fullName>
    </submittedName>
</protein>
<evidence type="ECO:0000313" key="1">
    <source>
        <dbReference type="EMBL" id="GAI64573.1"/>
    </source>
</evidence>